<dbReference type="PANTHER" id="PTHR42928:SF5">
    <property type="entry name" value="BLR1237 PROTEIN"/>
    <property type="match status" value="1"/>
</dbReference>
<dbReference type="Gene3D" id="3.40.190.10">
    <property type="entry name" value="Periplasmic binding protein-like II"/>
    <property type="match status" value="1"/>
</dbReference>
<reference evidence="3 4" key="1">
    <citation type="submission" date="2015-09" db="EMBL/GenBank/DDBJ databases">
        <title>Genome sequencing project for genomic taxonomy and phylogenomics of Bacillus-like bacteria.</title>
        <authorList>
            <person name="Liu B."/>
            <person name="Wang J."/>
            <person name="Zhu Y."/>
            <person name="Liu G."/>
            <person name="Chen Q."/>
            <person name="Chen Z."/>
            <person name="Lan J."/>
            <person name="Che J."/>
            <person name="Ge C."/>
            <person name="Shi H."/>
            <person name="Pan Z."/>
            <person name="Liu X."/>
        </authorList>
    </citation>
    <scope>NUCLEOTIDE SEQUENCE [LARGE SCALE GENOMIC DNA]</scope>
    <source>
        <strain evidence="3 4">DSM 8552</strain>
    </source>
</reference>
<feature type="region of interest" description="Disordered" evidence="2">
    <location>
        <begin position="270"/>
        <end position="289"/>
    </location>
</feature>
<dbReference type="InterPro" id="IPR042100">
    <property type="entry name" value="Bug_dom1"/>
</dbReference>
<dbReference type="EMBL" id="LJJB01000015">
    <property type="protein sequence ID" value="KQL43657.1"/>
    <property type="molecule type" value="Genomic_DNA"/>
</dbReference>
<proteinExistence type="inferred from homology"/>
<dbReference type="Pfam" id="PF03401">
    <property type="entry name" value="TctC"/>
    <property type="match status" value="1"/>
</dbReference>
<evidence type="ECO:0008006" key="5">
    <source>
        <dbReference type="Google" id="ProtNLM"/>
    </source>
</evidence>
<evidence type="ECO:0000256" key="1">
    <source>
        <dbReference type="ARBA" id="ARBA00006987"/>
    </source>
</evidence>
<evidence type="ECO:0000256" key="2">
    <source>
        <dbReference type="SAM" id="MobiDB-lite"/>
    </source>
</evidence>
<dbReference type="PIRSF" id="PIRSF017082">
    <property type="entry name" value="YflP"/>
    <property type="match status" value="1"/>
</dbReference>
<dbReference type="Gene3D" id="3.40.190.150">
    <property type="entry name" value="Bordetella uptake gene, domain 1"/>
    <property type="match status" value="1"/>
</dbReference>
<dbReference type="PANTHER" id="PTHR42928">
    <property type="entry name" value="TRICARBOXYLATE-BINDING PROTEIN"/>
    <property type="match status" value="1"/>
</dbReference>
<keyword evidence="4" id="KW-1185">Reference proteome</keyword>
<comment type="similarity">
    <text evidence="1">Belongs to the UPF0065 (bug) family.</text>
</comment>
<gene>
    <name evidence="3" type="ORF">AN963_29295</name>
</gene>
<protein>
    <recommendedName>
        <fullName evidence="5">Recombinase RecA</fullName>
    </recommendedName>
</protein>
<accession>A0ABR5N0K5</accession>
<evidence type="ECO:0000313" key="3">
    <source>
        <dbReference type="EMBL" id="KQL43657.1"/>
    </source>
</evidence>
<name>A0ABR5N0K5_BRECH</name>
<organism evidence="3 4">
    <name type="scientific">Brevibacillus choshinensis</name>
    <dbReference type="NCBI Taxonomy" id="54911"/>
    <lineage>
        <taxon>Bacteria</taxon>
        <taxon>Bacillati</taxon>
        <taxon>Bacillota</taxon>
        <taxon>Bacilli</taxon>
        <taxon>Bacillales</taxon>
        <taxon>Paenibacillaceae</taxon>
        <taxon>Brevibacillus</taxon>
    </lineage>
</organism>
<comment type="caution">
    <text evidence="3">The sequence shown here is derived from an EMBL/GenBank/DDBJ whole genome shotgun (WGS) entry which is preliminary data.</text>
</comment>
<dbReference type="CDD" id="cd07012">
    <property type="entry name" value="PBP2_Bug_TTT"/>
    <property type="match status" value="1"/>
</dbReference>
<sequence>METIVAFNPGGGTDTAARTVLKYAEKYAGTSFPVVNKPGAGGAIGFTAIAKSPTDGYTIGMINPPSFLVYPIKMGDQVKYKLDDFVPIANLVSDPGAFLVRADSPFQTLEQVIEELKKNPGKLKIAFSGPGSTEALALRQLEEMKGAKFSKVPFEGTAPGMTALLGGHVDIQIANASEVYSQYKEKSIRVIAVGADSKIKMMPEVPTYKESGFDATQIAMRGLAGPKGMDPKQVEYLADVLKKTLEDPEFKQKAEELALPLDFMGPKEYSESLKKTEEEMKKEFEKSPW</sequence>
<dbReference type="InterPro" id="IPR005064">
    <property type="entry name" value="BUG"/>
</dbReference>
<evidence type="ECO:0000313" key="4">
    <source>
        <dbReference type="Proteomes" id="UP000051063"/>
    </source>
</evidence>
<dbReference type="SUPFAM" id="SSF53850">
    <property type="entry name" value="Periplasmic binding protein-like II"/>
    <property type="match status" value="1"/>
</dbReference>
<dbReference type="Proteomes" id="UP000051063">
    <property type="component" value="Unassembled WGS sequence"/>
</dbReference>